<evidence type="ECO:0000313" key="2">
    <source>
        <dbReference type="Proteomes" id="UP000664857"/>
    </source>
</evidence>
<gene>
    <name evidence="1" type="ORF">DOK76_01360</name>
</gene>
<comment type="caution">
    <text evidence="1">The sequence shown here is derived from an EMBL/GenBank/DDBJ whole genome shotgun (WGS) entry which is preliminary data.</text>
</comment>
<dbReference type="Proteomes" id="UP000664857">
    <property type="component" value="Unassembled WGS sequence"/>
</dbReference>
<proteinExistence type="predicted"/>
<dbReference type="RefSeq" id="WP_206964421.1">
    <property type="nucleotide sequence ID" value="NZ_JAFLVX010000004.1"/>
</dbReference>
<keyword evidence="2" id="KW-1185">Reference proteome</keyword>
<name>A0ABS3HR59_9ENTE</name>
<evidence type="ECO:0000313" key="1">
    <source>
        <dbReference type="EMBL" id="MBO0475697.1"/>
    </source>
</evidence>
<dbReference type="EMBL" id="JAFLVX010000004">
    <property type="protein sequence ID" value="MBO0475697.1"/>
    <property type="molecule type" value="Genomic_DNA"/>
</dbReference>
<reference evidence="1 2" key="1">
    <citation type="submission" date="2021-03" db="EMBL/GenBank/DDBJ databases">
        <title>Enterococcal diversity collection.</title>
        <authorList>
            <person name="Gilmore M.S."/>
            <person name="Schwartzman J."/>
            <person name="Van Tyne D."/>
            <person name="Martin M."/>
            <person name="Earl A.M."/>
            <person name="Manson A.L."/>
            <person name="Straub T."/>
            <person name="Salamzade R."/>
            <person name="Saavedra J."/>
            <person name="Lebreton F."/>
            <person name="Prichula J."/>
            <person name="Schaufler K."/>
            <person name="Gaca A."/>
            <person name="Sgardioli B."/>
            <person name="Wagenaar J."/>
            <person name="Strong T."/>
        </authorList>
    </citation>
    <scope>NUCLEOTIDE SEQUENCE [LARGE SCALE GENOMIC DNA]</scope>
    <source>
        <strain evidence="1 2">DIV0080</strain>
    </source>
</reference>
<organism evidence="1 2">
    <name type="scientific">Candidatus Vagococcus giribetii</name>
    <dbReference type="NCBI Taxonomy" id="2230876"/>
    <lineage>
        <taxon>Bacteria</taxon>
        <taxon>Bacillati</taxon>
        <taxon>Bacillota</taxon>
        <taxon>Bacilli</taxon>
        <taxon>Lactobacillales</taxon>
        <taxon>Enterococcaceae</taxon>
        <taxon>Vagococcus</taxon>
    </lineage>
</organism>
<protein>
    <submittedName>
        <fullName evidence="1">Uncharacterized protein</fullName>
    </submittedName>
</protein>
<sequence length="105" mass="12145">MYEEKDWIMGQVKQLAEGLGAMLSKDSIKNILSFEQTDTQQISDEDLEKIIAIVDAKQKKEALHLSDEVFYETIGINEDDWLEVDSLTKLPDDTNYHLIKDFINH</sequence>
<accession>A0ABS3HR59</accession>